<keyword evidence="2" id="KW-1185">Reference proteome</keyword>
<name>A0ABP7UPA2_9BACT</name>
<reference evidence="2" key="1">
    <citation type="journal article" date="2019" name="Int. J. Syst. Evol. Microbiol.">
        <title>The Global Catalogue of Microorganisms (GCM) 10K type strain sequencing project: providing services to taxonomists for standard genome sequencing and annotation.</title>
        <authorList>
            <consortium name="The Broad Institute Genomics Platform"/>
            <consortium name="The Broad Institute Genome Sequencing Center for Infectious Disease"/>
            <person name="Wu L."/>
            <person name="Ma J."/>
        </authorList>
    </citation>
    <scope>NUCLEOTIDE SEQUENCE [LARGE SCALE GENOMIC DNA]</scope>
    <source>
        <strain evidence="2">JCM 17225</strain>
    </source>
</reference>
<comment type="caution">
    <text evidence="1">The sequence shown here is derived from an EMBL/GenBank/DDBJ whole genome shotgun (WGS) entry which is preliminary data.</text>
</comment>
<dbReference type="Proteomes" id="UP001501469">
    <property type="component" value="Unassembled WGS sequence"/>
</dbReference>
<evidence type="ECO:0000313" key="1">
    <source>
        <dbReference type="EMBL" id="GAA4049020.1"/>
    </source>
</evidence>
<evidence type="ECO:0000313" key="2">
    <source>
        <dbReference type="Proteomes" id="UP001501469"/>
    </source>
</evidence>
<accession>A0ABP7UPA2</accession>
<dbReference type="EMBL" id="BAABDK010000031">
    <property type="protein sequence ID" value="GAA4049020.1"/>
    <property type="molecule type" value="Genomic_DNA"/>
</dbReference>
<protein>
    <submittedName>
        <fullName evidence="1">Uncharacterized protein</fullName>
    </submittedName>
</protein>
<sequence length="68" mass="6938">MGAGLIGLGLGRGQKGWPLAALGLLPLSMGAFDLSALAPLAGLPAQGEQLRDALDEDADYYVTRIGTL</sequence>
<organism evidence="1 2">
    <name type="scientific">Hymenobacter glaciei</name>
    <dbReference type="NCBI Taxonomy" id="877209"/>
    <lineage>
        <taxon>Bacteria</taxon>
        <taxon>Pseudomonadati</taxon>
        <taxon>Bacteroidota</taxon>
        <taxon>Cytophagia</taxon>
        <taxon>Cytophagales</taxon>
        <taxon>Hymenobacteraceae</taxon>
        <taxon>Hymenobacter</taxon>
    </lineage>
</organism>
<gene>
    <name evidence="1" type="ORF">GCM10022409_39430</name>
</gene>
<proteinExistence type="predicted"/>